<dbReference type="AlphaFoldDB" id="A0A131Y5R6"/>
<name>A0A131Y5R6_IXORI</name>
<sequence>VQEIAREKWRAEGFTGVQSTTRLVRISLKEGVTQERLPHQLKIAGGNVLVVVPGRAPLCLRCKGRGHIRRECRVPRCDGCHRIGHERENCVRSYAAVTQEAAGTGDGVTLEMDEEEAEDAAPETEPEVPAPAREDKAAVAAADGVNTPGEQYGKDAEERASSQGSSEGYDVAAVPQDQDPDQ</sequence>
<dbReference type="InterPro" id="IPR001878">
    <property type="entry name" value="Znf_CCHC"/>
</dbReference>
<evidence type="ECO:0000256" key="1">
    <source>
        <dbReference type="PROSITE-ProRule" id="PRU00047"/>
    </source>
</evidence>
<accession>A0A131Y5R6</accession>
<feature type="non-terminal residue" evidence="4">
    <location>
        <position position="182"/>
    </location>
</feature>
<keyword evidence="1" id="KW-0479">Metal-binding</keyword>
<dbReference type="InterPro" id="IPR036875">
    <property type="entry name" value="Znf_CCHC_sf"/>
</dbReference>
<evidence type="ECO:0000313" key="4">
    <source>
        <dbReference type="EMBL" id="JAP74167.1"/>
    </source>
</evidence>
<dbReference type="SUPFAM" id="SSF57756">
    <property type="entry name" value="Retrovirus zinc finger-like domains"/>
    <property type="match status" value="1"/>
</dbReference>
<dbReference type="GO" id="GO:0008270">
    <property type="term" value="F:zinc ion binding"/>
    <property type="evidence" value="ECO:0007669"/>
    <property type="project" value="UniProtKB-KW"/>
</dbReference>
<dbReference type="GO" id="GO:0003723">
    <property type="term" value="F:RNA binding"/>
    <property type="evidence" value="ECO:0007669"/>
    <property type="project" value="InterPro"/>
</dbReference>
<keyword evidence="1" id="KW-0862">Zinc</keyword>
<dbReference type="InterPro" id="IPR042509">
    <property type="entry name" value="ZCCHC3"/>
</dbReference>
<feature type="compositionally biased region" description="Acidic residues" evidence="2">
    <location>
        <begin position="111"/>
        <end position="126"/>
    </location>
</feature>
<evidence type="ECO:0000256" key="2">
    <source>
        <dbReference type="SAM" id="MobiDB-lite"/>
    </source>
</evidence>
<dbReference type="SMART" id="SM00343">
    <property type="entry name" value="ZnF_C2HC"/>
    <property type="match status" value="1"/>
</dbReference>
<dbReference type="PANTHER" id="PTHR22639">
    <property type="entry name" value="GAG-RELATED PROTEIN"/>
    <property type="match status" value="1"/>
</dbReference>
<feature type="domain" description="CCHC-type" evidence="3">
    <location>
        <begin position="59"/>
        <end position="73"/>
    </location>
</feature>
<organism evidence="4">
    <name type="scientific">Ixodes ricinus</name>
    <name type="common">Common tick</name>
    <name type="synonym">Acarus ricinus</name>
    <dbReference type="NCBI Taxonomy" id="34613"/>
    <lineage>
        <taxon>Eukaryota</taxon>
        <taxon>Metazoa</taxon>
        <taxon>Ecdysozoa</taxon>
        <taxon>Arthropoda</taxon>
        <taxon>Chelicerata</taxon>
        <taxon>Arachnida</taxon>
        <taxon>Acari</taxon>
        <taxon>Parasitiformes</taxon>
        <taxon>Ixodida</taxon>
        <taxon>Ixodoidea</taxon>
        <taxon>Ixodidae</taxon>
        <taxon>Ixodinae</taxon>
        <taxon>Ixodes</taxon>
    </lineage>
</organism>
<protein>
    <recommendedName>
        <fullName evidence="3">CCHC-type domain-containing protein</fullName>
    </recommendedName>
</protein>
<dbReference type="Gene3D" id="4.10.60.10">
    <property type="entry name" value="Zinc finger, CCHC-type"/>
    <property type="match status" value="1"/>
</dbReference>
<proteinExistence type="evidence at transcript level"/>
<feature type="region of interest" description="Disordered" evidence="2">
    <location>
        <begin position="111"/>
        <end position="182"/>
    </location>
</feature>
<dbReference type="GO" id="GO:0003690">
    <property type="term" value="F:double-stranded DNA binding"/>
    <property type="evidence" value="ECO:0007669"/>
    <property type="project" value="InterPro"/>
</dbReference>
<dbReference type="EMBL" id="GEFM01001629">
    <property type="protein sequence ID" value="JAP74167.1"/>
    <property type="molecule type" value="mRNA"/>
</dbReference>
<keyword evidence="1" id="KW-0863">Zinc-finger</keyword>
<dbReference type="GO" id="GO:0002218">
    <property type="term" value="P:activation of innate immune response"/>
    <property type="evidence" value="ECO:0007669"/>
    <property type="project" value="InterPro"/>
</dbReference>
<reference evidence="4" key="1">
    <citation type="submission" date="2016-02" db="EMBL/GenBank/DDBJ databases">
        <title>RNAseq analyses of the midgut from blood- or serum-fed Ixodes ricinus ticks.</title>
        <authorList>
            <person name="Perner J."/>
            <person name="Provaznik J."/>
            <person name="Schrenkova J."/>
            <person name="Urbanova V."/>
            <person name="Ribeiro J.M."/>
            <person name="Kopacek P."/>
        </authorList>
    </citation>
    <scope>NUCLEOTIDE SEQUENCE</scope>
    <source>
        <tissue evidence="4">Gut</tissue>
    </source>
</reference>
<evidence type="ECO:0000259" key="3">
    <source>
        <dbReference type="PROSITE" id="PS50158"/>
    </source>
</evidence>
<dbReference type="PANTHER" id="PTHR22639:SF3">
    <property type="entry name" value="ZINC FINGER CCHC DOMAIN-CONTAINING PROTEIN 3"/>
    <property type="match status" value="1"/>
</dbReference>
<feature type="non-terminal residue" evidence="4">
    <location>
        <position position="1"/>
    </location>
</feature>
<dbReference type="PROSITE" id="PS50158">
    <property type="entry name" value="ZF_CCHC"/>
    <property type="match status" value="1"/>
</dbReference>